<protein>
    <submittedName>
        <fullName evidence="2">Uncharacterized protein</fullName>
    </submittedName>
</protein>
<proteinExistence type="predicted"/>
<dbReference type="AlphaFoldDB" id="A0A4R2GZV8"/>
<sequence length="54" mass="5987">MESVAGFAPVITAIRVAVVFHRPGSPRAREDRNARPVPLKRRTCNGSPPEPFQF</sequence>
<reference evidence="2 3" key="1">
    <citation type="submission" date="2019-03" db="EMBL/GenBank/DDBJ databases">
        <title>Genomic Encyclopedia of Type Strains, Phase IV (KMG-IV): sequencing the most valuable type-strain genomes for metagenomic binning, comparative biology and taxonomic classification.</title>
        <authorList>
            <person name="Goeker M."/>
        </authorList>
    </citation>
    <scope>NUCLEOTIDE SEQUENCE [LARGE SCALE GENOMIC DNA]</scope>
    <source>
        <strain evidence="2 3">DSM 22958</strain>
    </source>
</reference>
<keyword evidence="3" id="KW-1185">Reference proteome</keyword>
<accession>A0A4R2GZV8</accession>
<comment type="caution">
    <text evidence="2">The sequence shown here is derived from an EMBL/GenBank/DDBJ whole genome shotgun (WGS) entry which is preliminary data.</text>
</comment>
<feature type="region of interest" description="Disordered" evidence="1">
    <location>
        <begin position="23"/>
        <end position="54"/>
    </location>
</feature>
<gene>
    <name evidence="2" type="ORF">EV666_101591</name>
</gene>
<evidence type="ECO:0000256" key="1">
    <source>
        <dbReference type="SAM" id="MobiDB-lite"/>
    </source>
</evidence>
<name>A0A4R2GZV8_9HYPH</name>
<evidence type="ECO:0000313" key="3">
    <source>
        <dbReference type="Proteomes" id="UP000294881"/>
    </source>
</evidence>
<organism evidence="2 3">
    <name type="scientific">Camelimonas lactis</name>
    <dbReference type="NCBI Taxonomy" id="659006"/>
    <lineage>
        <taxon>Bacteria</taxon>
        <taxon>Pseudomonadati</taxon>
        <taxon>Pseudomonadota</taxon>
        <taxon>Alphaproteobacteria</taxon>
        <taxon>Hyphomicrobiales</taxon>
        <taxon>Chelatococcaceae</taxon>
        <taxon>Camelimonas</taxon>
    </lineage>
</organism>
<dbReference type="Proteomes" id="UP000294881">
    <property type="component" value="Unassembled WGS sequence"/>
</dbReference>
<evidence type="ECO:0000313" key="2">
    <source>
        <dbReference type="EMBL" id="TCO16336.1"/>
    </source>
</evidence>
<dbReference type="EMBL" id="SLWL01000001">
    <property type="protein sequence ID" value="TCO16336.1"/>
    <property type="molecule type" value="Genomic_DNA"/>
</dbReference>